<evidence type="ECO:0000256" key="9">
    <source>
        <dbReference type="SAM" id="Phobius"/>
    </source>
</evidence>
<protein>
    <submittedName>
        <fullName evidence="10">Glycosyltransferase 8 domain-containing protein 1</fullName>
    </submittedName>
</protein>
<dbReference type="EMBL" id="DQIR01328182">
    <property type="protein sequence ID" value="HDC83594.1"/>
    <property type="molecule type" value="Transcribed_RNA"/>
</dbReference>
<keyword evidence="2" id="KW-0328">Glycosyltransferase</keyword>
<dbReference type="AlphaFoldDB" id="A0A481CBS4"/>
<dbReference type="SUPFAM" id="SSF53448">
    <property type="entry name" value="Nucleotide-diphospho-sugar transferases"/>
    <property type="match status" value="1"/>
</dbReference>
<evidence type="ECO:0000256" key="5">
    <source>
        <dbReference type="ARBA" id="ARBA00022968"/>
    </source>
</evidence>
<keyword evidence="5" id="KW-0735">Signal-anchor</keyword>
<reference evidence="10" key="1">
    <citation type="journal article" date="2019" name="PeerJ">
        <title>Genes of the pig, Sus scrofa, reconstructed with EvidentialGene.</title>
        <authorList>
            <person name="Gilbert D.G."/>
        </authorList>
    </citation>
    <scope>NUCLEOTIDE SEQUENCE</scope>
</reference>
<keyword evidence="6 9" id="KW-1133">Transmembrane helix</keyword>
<evidence type="ECO:0000256" key="3">
    <source>
        <dbReference type="ARBA" id="ARBA00022679"/>
    </source>
</evidence>
<evidence type="ECO:0000256" key="8">
    <source>
        <dbReference type="ARBA" id="ARBA00023180"/>
    </source>
</evidence>
<dbReference type="GO" id="GO:0016020">
    <property type="term" value="C:membrane"/>
    <property type="evidence" value="ECO:0007669"/>
    <property type="project" value="UniProtKB-SubCell"/>
</dbReference>
<dbReference type="InterPro" id="IPR050748">
    <property type="entry name" value="Glycosyltrans_8_dom-fam"/>
</dbReference>
<evidence type="ECO:0000256" key="1">
    <source>
        <dbReference type="ARBA" id="ARBA00004606"/>
    </source>
</evidence>
<keyword evidence="7 9" id="KW-0472">Membrane</keyword>
<evidence type="ECO:0000256" key="7">
    <source>
        <dbReference type="ARBA" id="ARBA00023136"/>
    </source>
</evidence>
<dbReference type="PANTHER" id="PTHR13778">
    <property type="entry name" value="GLYCOSYLTRANSFERASE 8 DOMAIN-CONTAINING PROTEIN"/>
    <property type="match status" value="1"/>
</dbReference>
<evidence type="ECO:0000313" key="10">
    <source>
        <dbReference type="EMBL" id="HDC66715.1"/>
    </source>
</evidence>
<proteinExistence type="predicted"/>
<accession>A0A481CBS4</accession>
<dbReference type="InterPro" id="IPR029044">
    <property type="entry name" value="Nucleotide-diphossugar_trans"/>
</dbReference>
<name>A0A481CBS4_PIG</name>
<evidence type="ECO:0000256" key="6">
    <source>
        <dbReference type="ARBA" id="ARBA00022989"/>
    </source>
</evidence>
<sequence>MYRHFDGHLNVPTDFRGLVLFVGLTNIYTRQKRKMSFRKVNIIILVVAVALFLLVLHHNFLSLNSLLRNEVSDSGIVGLQPIDFIPNAPQHAVDGRQEEIPVVIAASEDRLGGAIAAINSIQHNTRSNVIFYIVTLNGTADHLRSWLSSSTLKSIRYKIVNFDSKLLEGKVKEDPDQGESIKPVSSMHPCLYLVVLGND</sequence>
<dbReference type="EMBL" id="DQIR01311237">
    <property type="protein sequence ID" value="HDC66715.1"/>
    <property type="molecule type" value="Transcribed_RNA"/>
</dbReference>
<organism evidence="10">
    <name type="scientific">Sus scrofa</name>
    <name type="common">Pig</name>
    <dbReference type="NCBI Taxonomy" id="9823"/>
    <lineage>
        <taxon>Eukaryota</taxon>
        <taxon>Metazoa</taxon>
        <taxon>Chordata</taxon>
        <taxon>Craniata</taxon>
        <taxon>Vertebrata</taxon>
        <taxon>Euteleostomi</taxon>
        <taxon>Mammalia</taxon>
        <taxon>Eutheria</taxon>
        <taxon>Laurasiatheria</taxon>
        <taxon>Artiodactyla</taxon>
        <taxon>Suina</taxon>
        <taxon>Suidae</taxon>
        <taxon>Sus</taxon>
    </lineage>
</organism>
<dbReference type="PANTHER" id="PTHR13778:SF3">
    <property type="entry name" value="GLYCOSYLTRANSFERASE 8 DOMAIN-CONTAINING PROTEIN 1"/>
    <property type="match status" value="1"/>
</dbReference>
<dbReference type="GO" id="GO:0016757">
    <property type="term" value="F:glycosyltransferase activity"/>
    <property type="evidence" value="ECO:0007669"/>
    <property type="project" value="UniProtKB-KW"/>
</dbReference>
<comment type="subcellular location">
    <subcellularLocation>
        <location evidence="1">Membrane</location>
        <topology evidence="1">Single-pass type II membrane protein</topology>
    </subcellularLocation>
</comment>
<evidence type="ECO:0000256" key="2">
    <source>
        <dbReference type="ARBA" id="ARBA00022676"/>
    </source>
</evidence>
<evidence type="ECO:0000256" key="4">
    <source>
        <dbReference type="ARBA" id="ARBA00022692"/>
    </source>
</evidence>
<keyword evidence="4 9" id="KW-0812">Transmembrane</keyword>
<keyword evidence="3 10" id="KW-0808">Transferase</keyword>
<keyword evidence="8" id="KW-0325">Glycoprotein</keyword>
<feature type="transmembrane region" description="Helical" evidence="9">
    <location>
        <begin position="40"/>
        <end position="60"/>
    </location>
</feature>